<sequence>MRNRFCIECGAEIKPDSKFCISCGSKIAEELEKEEVLEPEAYKTKPPIKENQKEEEVKSKDEKKRKINLDKVSSPGKIFDNTSFDATTSGEMIFTQTMPAINNIGSTLGPIKYLLKGIENIFNGLKNAFRDKKKLIPAIVMAAIWIILTILPMLGVYNTPIRYLSFLTFARGGMGQGLLNIIGGTVGKGLYAYFVTALILPIFSGKKPFKGIGGGIKTLLKSFAVKDISEAVPLFLGSGIALIIYNFLNANASLINSMAGIVGFIMALRALSRNTGFLRGFIMSVLNKLSKKKSMGTSFANRTIAGITTGFALSILFSTIPFRFTCYVVGIIFIAVALILRIASGSSNKDMATA</sequence>
<feature type="transmembrane region" description="Helical" evidence="2">
    <location>
        <begin position="324"/>
        <end position="343"/>
    </location>
</feature>
<keyword evidence="2" id="KW-0812">Transmembrane</keyword>
<evidence type="ECO:0000313" key="4">
    <source>
        <dbReference type="EMBL" id="SDY63275.1"/>
    </source>
</evidence>
<gene>
    <name evidence="4" type="ORF">SAMN05660462_00524</name>
</gene>
<feature type="transmembrane region" description="Helical" evidence="2">
    <location>
        <begin position="135"/>
        <end position="157"/>
    </location>
</feature>
<dbReference type="Proteomes" id="UP000198625">
    <property type="component" value="Unassembled WGS sequence"/>
</dbReference>
<keyword evidence="2" id="KW-0472">Membrane</keyword>
<evidence type="ECO:0000256" key="2">
    <source>
        <dbReference type="SAM" id="Phobius"/>
    </source>
</evidence>
<feature type="transmembrane region" description="Helical" evidence="2">
    <location>
        <begin position="254"/>
        <end position="271"/>
    </location>
</feature>
<dbReference type="InterPro" id="IPR026870">
    <property type="entry name" value="Zinc_ribbon_dom"/>
</dbReference>
<keyword evidence="2" id="KW-1133">Transmembrane helix</keyword>
<protein>
    <submittedName>
        <fullName evidence="4">Zinc-ribbon domain-containing protein</fullName>
    </submittedName>
</protein>
<dbReference type="AlphaFoldDB" id="A0A1H3LHE4"/>
<feature type="transmembrane region" description="Helical" evidence="2">
    <location>
        <begin position="177"/>
        <end position="200"/>
    </location>
</feature>
<evidence type="ECO:0000259" key="3">
    <source>
        <dbReference type="Pfam" id="PF13240"/>
    </source>
</evidence>
<feature type="transmembrane region" description="Helical" evidence="2">
    <location>
        <begin position="299"/>
        <end position="318"/>
    </location>
</feature>
<feature type="region of interest" description="Disordered" evidence="1">
    <location>
        <begin position="38"/>
        <end position="64"/>
    </location>
</feature>
<dbReference type="Pfam" id="PF13240">
    <property type="entry name" value="Zn_Ribbon_1"/>
    <property type="match status" value="1"/>
</dbReference>
<name>A0A1H3LHE4_9FIRM</name>
<keyword evidence="5" id="KW-1185">Reference proteome</keyword>
<accession>A0A1H3LHE4</accession>
<reference evidence="4 5" key="1">
    <citation type="submission" date="2016-10" db="EMBL/GenBank/DDBJ databases">
        <authorList>
            <person name="de Groot N.N."/>
        </authorList>
    </citation>
    <scope>NUCLEOTIDE SEQUENCE [LARGE SCALE GENOMIC DNA]</scope>
    <source>
        <strain evidence="4 5">DSM 21650</strain>
    </source>
</reference>
<organism evidence="4 5">
    <name type="scientific">Proteiniborus ethanoligenes</name>
    <dbReference type="NCBI Taxonomy" id="415015"/>
    <lineage>
        <taxon>Bacteria</taxon>
        <taxon>Bacillati</taxon>
        <taxon>Bacillota</taxon>
        <taxon>Clostridia</taxon>
        <taxon>Eubacteriales</taxon>
        <taxon>Proteiniborus</taxon>
    </lineage>
</organism>
<dbReference type="OrthoDB" id="9788304at2"/>
<feature type="domain" description="Zinc-ribbon" evidence="3">
    <location>
        <begin position="5"/>
        <end position="26"/>
    </location>
</feature>
<feature type="transmembrane region" description="Helical" evidence="2">
    <location>
        <begin position="231"/>
        <end position="248"/>
    </location>
</feature>
<evidence type="ECO:0000313" key="5">
    <source>
        <dbReference type="Proteomes" id="UP000198625"/>
    </source>
</evidence>
<dbReference type="EMBL" id="FNQE01000003">
    <property type="protein sequence ID" value="SDY63275.1"/>
    <property type="molecule type" value="Genomic_DNA"/>
</dbReference>
<evidence type="ECO:0000256" key="1">
    <source>
        <dbReference type="SAM" id="MobiDB-lite"/>
    </source>
</evidence>
<dbReference type="RefSeq" id="WP_091726802.1">
    <property type="nucleotide sequence ID" value="NZ_FNQE01000003.1"/>
</dbReference>
<proteinExistence type="predicted"/>
<dbReference type="STRING" id="415015.SAMN05660462_00524"/>